<dbReference type="OrthoDB" id="9779041at2"/>
<accession>A0A2C8F7H3</accession>
<proteinExistence type="predicted"/>
<dbReference type="EC" id="4.2.1.45" evidence="2"/>
<evidence type="ECO:0000313" key="3">
    <source>
        <dbReference type="Proteomes" id="UP000219215"/>
    </source>
</evidence>
<dbReference type="AlphaFoldDB" id="A0A2C8F7H3"/>
<feature type="domain" description="NAD(P)-binding" evidence="1">
    <location>
        <begin position="13"/>
        <end position="322"/>
    </location>
</feature>
<evidence type="ECO:0000259" key="1">
    <source>
        <dbReference type="Pfam" id="PF16363"/>
    </source>
</evidence>
<dbReference type="InterPro" id="IPR036291">
    <property type="entry name" value="NAD(P)-bd_dom_sf"/>
</dbReference>
<dbReference type="PANTHER" id="PTHR43000">
    <property type="entry name" value="DTDP-D-GLUCOSE 4,6-DEHYDRATASE-RELATED"/>
    <property type="match status" value="1"/>
</dbReference>
<dbReference type="Proteomes" id="UP000219215">
    <property type="component" value="Chromosome DPRO"/>
</dbReference>
<keyword evidence="3" id="KW-1185">Reference proteome</keyword>
<dbReference type="KEGG" id="pprf:DPRO_1451"/>
<dbReference type="CDD" id="cd05252">
    <property type="entry name" value="CDP_GD_SDR_e"/>
    <property type="match status" value="1"/>
</dbReference>
<reference evidence="3" key="1">
    <citation type="submission" date="2017-09" db="EMBL/GenBank/DDBJ databases">
        <authorList>
            <person name="Regsiter A."/>
            <person name="William W."/>
        </authorList>
    </citation>
    <scope>NUCLEOTIDE SEQUENCE [LARGE SCALE GENOMIC DNA]</scope>
    <source>
        <strain evidence="3">500-1</strain>
    </source>
</reference>
<protein>
    <submittedName>
        <fullName evidence="2">CDP-glucose 4,6-dehydratase</fullName>
        <ecNumber evidence="2">4.2.1.45</ecNumber>
    </submittedName>
</protein>
<dbReference type="InterPro" id="IPR016040">
    <property type="entry name" value="NAD(P)-bd_dom"/>
</dbReference>
<dbReference type="SUPFAM" id="SSF51735">
    <property type="entry name" value="NAD(P)-binding Rossmann-fold domains"/>
    <property type="match status" value="1"/>
</dbReference>
<dbReference type="Pfam" id="PF16363">
    <property type="entry name" value="GDP_Man_Dehyd"/>
    <property type="match status" value="1"/>
</dbReference>
<keyword evidence="2" id="KW-0456">Lyase</keyword>
<dbReference type="InterPro" id="IPR013445">
    <property type="entry name" value="CDP_4_6_deHydtase"/>
</dbReference>
<dbReference type="Gene3D" id="3.90.25.10">
    <property type="entry name" value="UDP-galactose 4-epimerase, domain 1"/>
    <property type="match status" value="1"/>
</dbReference>
<gene>
    <name evidence="2" type="primary">rfbG</name>
    <name evidence="2" type="ORF">DPRO_1451</name>
</gene>
<dbReference type="Gene3D" id="3.40.50.720">
    <property type="entry name" value="NAD(P)-binding Rossmann-like Domain"/>
    <property type="match status" value="1"/>
</dbReference>
<name>A0A2C8F7H3_9BACT</name>
<dbReference type="EMBL" id="LT907975">
    <property type="protein sequence ID" value="SOB58345.1"/>
    <property type="molecule type" value="Genomic_DNA"/>
</dbReference>
<dbReference type="GO" id="GO:0047733">
    <property type="term" value="F:CDP-glucose 4,6-dehydratase activity"/>
    <property type="evidence" value="ECO:0007669"/>
    <property type="project" value="UniProtKB-EC"/>
</dbReference>
<dbReference type="NCBIfam" id="TIGR02622">
    <property type="entry name" value="CDP_4_6_dhtase"/>
    <property type="match status" value="1"/>
</dbReference>
<sequence length="351" mass="38524">MFSNFYSGKRVFLTGHTGFKGAWLALWLEQMGAQVAAYSLEPPSSPSLWSLANVEGSVKRVGGDINNAADISAAVRSFKPEIVIHMAAQSLVRPSYDNPLETLNTNVMGTANLLEAIRHTPHVRSVIIVTSDKCYENQETGTPFVESDPMGGHDPYSASKGCAELVTASYVNSFFRQNSTAVATVRAGNVIGGGDFAVDRLIPDMVRAFKAGNPVHIRSPHATRPWQHVLEPLSGYLRLAKSLFEEGQEYVGAWNFGPAKESVKTVGEVVTFFSDLWGEGAAHQIDQSEQPHEAKLLGLDCSKVNNELGWKPKTDFEKAMEMTAEWYKEWANAGDVRSKTIKQIAEFEALK</sequence>
<evidence type="ECO:0000313" key="2">
    <source>
        <dbReference type="EMBL" id="SOB58345.1"/>
    </source>
</evidence>
<organism evidence="2 3">
    <name type="scientific">Pseudodesulfovibrio profundus</name>
    <dbReference type="NCBI Taxonomy" id="57320"/>
    <lineage>
        <taxon>Bacteria</taxon>
        <taxon>Pseudomonadati</taxon>
        <taxon>Thermodesulfobacteriota</taxon>
        <taxon>Desulfovibrionia</taxon>
        <taxon>Desulfovibrionales</taxon>
        <taxon>Desulfovibrionaceae</taxon>
    </lineage>
</organism>